<evidence type="ECO:0000259" key="4">
    <source>
        <dbReference type="PROSITE" id="PS50056"/>
    </source>
</evidence>
<dbReference type="PROSITE" id="PS50055">
    <property type="entry name" value="TYR_PHOSPHATASE_PTP"/>
    <property type="match status" value="1"/>
</dbReference>
<accession>A0A5K3FW79</accession>
<dbReference type="PRINTS" id="PR00700">
    <property type="entry name" value="PRTYPHPHTASE"/>
</dbReference>
<protein>
    <submittedName>
        <fullName evidence="5">Protein-tyrosine-phosphatase</fullName>
    </submittedName>
</protein>
<evidence type="ECO:0000256" key="2">
    <source>
        <dbReference type="SAM" id="Phobius"/>
    </source>
</evidence>
<feature type="domain" description="Tyrosine-protein phosphatase" evidence="3">
    <location>
        <begin position="98"/>
        <end position="395"/>
    </location>
</feature>
<sequence length="440" mass="49917">LIPWLAILLGIFIPLILIILLILAFVYRKKIPFMKDVVSNRRKQDDAISYKNSGSPRSVFVIEYYEPPTLAYRSNVPPPISTATLSKCIEDHKQSGEFNQLFMKLKGISVTGLEHEYHLTKNAAEMNSSLNRYVDMVPYDQSLVMLGHPWPEITDNLKPQVEFSKLETFYINASYIRRPRYSPNGGEATIPGADTPPEYIATQGPLPDTVVDFLTMVCEQKSPLIVMLCLTEEKGKPKCSKYWPDKGSQDYSSSSRKVRVTLMGEEQCENWCRRQLRIEIPDKAQTWDTTHIHFSNWPDYGAPPVEIFYNLVLAHVDVRKQYPLGLDYGPTIVHCSAGVGRTGTLIAGRFLLDQLRKNNQTTDIFGTVLALRKWRANLVQATPQFQFLYEFVQYCLGRERGHQPLALPRQAPPPPDTNNEGEYMNIVGSGKPNTTNGPKC</sequence>
<evidence type="ECO:0000313" key="5">
    <source>
        <dbReference type="WBParaSite" id="MCU_012194-RA"/>
    </source>
</evidence>
<dbReference type="SMART" id="SM00194">
    <property type="entry name" value="PTPc"/>
    <property type="match status" value="1"/>
</dbReference>
<dbReference type="SMART" id="SM00404">
    <property type="entry name" value="PTPc_motif"/>
    <property type="match status" value="1"/>
</dbReference>
<dbReference type="InterPro" id="IPR000242">
    <property type="entry name" value="PTP_cat"/>
</dbReference>
<dbReference type="PANTHER" id="PTHR19134">
    <property type="entry name" value="RECEPTOR-TYPE TYROSINE-PROTEIN PHOSPHATASE"/>
    <property type="match status" value="1"/>
</dbReference>
<feature type="transmembrane region" description="Helical" evidence="2">
    <location>
        <begin position="6"/>
        <end position="27"/>
    </location>
</feature>
<dbReference type="SUPFAM" id="SSF52799">
    <property type="entry name" value="(Phosphotyrosine protein) phosphatases II"/>
    <property type="match status" value="1"/>
</dbReference>
<dbReference type="PROSITE" id="PS00383">
    <property type="entry name" value="TYR_PHOSPHATASE_1"/>
    <property type="match status" value="1"/>
</dbReference>
<proteinExistence type="predicted"/>
<keyword evidence="2" id="KW-1133">Transmembrane helix</keyword>
<dbReference type="Gene3D" id="3.90.190.10">
    <property type="entry name" value="Protein tyrosine phosphatase superfamily"/>
    <property type="match status" value="1"/>
</dbReference>
<organism evidence="5">
    <name type="scientific">Mesocestoides corti</name>
    <name type="common">Flatworm</name>
    <dbReference type="NCBI Taxonomy" id="53468"/>
    <lineage>
        <taxon>Eukaryota</taxon>
        <taxon>Metazoa</taxon>
        <taxon>Spiralia</taxon>
        <taxon>Lophotrochozoa</taxon>
        <taxon>Platyhelminthes</taxon>
        <taxon>Cestoda</taxon>
        <taxon>Eucestoda</taxon>
        <taxon>Cyclophyllidea</taxon>
        <taxon>Mesocestoididae</taxon>
        <taxon>Mesocestoides</taxon>
    </lineage>
</organism>
<dbReference type="PROSITE" id="PS50056">
    <property type="entry name" value="TYR_PHOSPHATASE_2"/>
    <property type="match status" value="1"/>
</dbReference>
<dbReference type="InterPro" id="IPR003595">
    <property type="entry name" value="Tyr_Pase_cat"/>
</dbReference>
<dbReference type="CDD" id="cd00047">
    <property type="entry name" value="PTPc"/>
    <property type="match status" value="1"/>
</dbReference>
<keyword evidence="2" id="KW-0812">Transmembrane</keyword>
<evidence type="ECO:0000259" key="3">
    <source>
        <dbReference type="PROSITE" id="PS50055"/>
    </source>
</evidence>
<dbReference type="PANTHER" id="PTHR19134:SF449">
    <property type="entry name" value="TYROSINE-PROTEIN PHOSPHATASE 1"/>
    <property type="match status" value="1"/>
</dbReference>
<dbReference type="InterPro" id="IPR016130">
    <property type="entry name" value="Tyr_Pase_AS"/>
</dbReference>
<dbReference type="Pfam" id="PF00102">
    <property type="entry name" value="Y_phosphatase"/>
    <property type="match status" value="1"/>
</dbReference>
<evidence type="ECO:0000256" key="1">
    <source>
        <dbReference type="SAM" id="MobiDB-lite"/>
    </source>
</evidence>
<dbReference type="AlphaFoldDB" id="A0A5K3FW79"/>
<reference evidence="5" key="1">
    <citation type="submission" date="2019-11" db="UniProtKB">
        <authorList>
            <consortium name="WormBaseParasite"/>
        </authorList>
    </citation>
    <scope>IDENTIFICATION</scope>
</reference>
<feature type="region of interest" description="Disordered" evidence="1">
    <location>
        <begin position="405"/>
        <end position="440"/>
    </location>
</feature>
<dbReference type="InterPro" id="IPR029021">
    <property type="entry name" value="Prot-tyrosine_phosphatase-like"/>
</dbReference>
<name>A0A5K3FW79_MESCO</name>
<feature type="domain" description="Tyrosine specific protein phosphatases" evidence="4">
    <location>
        <begin position="306"/>
        <end position="386"/>
    </location>
</feature>
<dbReference type="InterPro" id="IPR000387">
    <property type="entry name" value="Tyr_Pase_dom"/>
</dbReference>
<keyword evidence="2" id="KW-0472">Membrane</keyword>
<dbReference type="WBParaSite" id="MCU_012194-RA">
    <property type="protein sequence ID" value="MCU_012194-RA"/>
    <property type="gene ID" value="MCU_012194"/>
</dbReference>
<dbReference type="GO" id="GO:0004725">
    <property type="term" value="F:protein tyrosine phosphatase activity"/>
    <property type="evidence" value="ECO:0007669"/>
    <property type="project" value="InterPro"/>
</dbReference>
<dbReference type="InterPro" id="IPR050348">
    <property type="entry name" value="Protein-Tyr_Phosphatase"/>
</dbReference>
<feature type="compositionally biased region" description="Polar residues" evidence="1">
    <location>
        <begin position="431"/>
        <end position="440"/>
    </location>
</feature>